<comment type="caution">
    <text evidence="2">The sequence shown here is derived from an EMBL/GenBank/DDBJ whole genome shotgun (WGS) entry which is preliminary data.</text>
</comment>
<evidence type="ECO:0000256" key="1">
    <source>
        <dbReference type="SAM" id="Phobius"/>
    </source>
</evidence>
<sequence length="110" mass="12950">MRRQKSINTTLILGFFSSFFNLITKMPMVKNLENVHHELIEIARESNRLACRSYTADDIEKLQDRLRAIDSQYNQGAFDAGHYEEDGLAQVSDELERVHRRLHRMLSRIE</sequence>
<organism evidence="2 3">
    <name type="scientific">Rhizopus azygosporus</name>
    <name type="common">Rhizopus microsporus var. azygosporus</name>
    <dbReference type="NCBI Taxonomy" id="86630"/>
    <lineage>
        <taxon>Eukaryota</taxon>
        <taxon>Fungi</taxon>
        <taxon>Fungi incertae sedis</taxon>
        <taxon>Mucoromycota</taxon>
        <taxon>Mucoromycotina</taxon>
        <taxon>Mucoromycetes</taxon>
        <taxon>Mucorales</taxon>
        <taxon>Mucorineae</taxon>
        <taxon>Rhizopodaceae</taxon>
        <taxon>Rhizopus</taxon>
    </lineage>
</organism>
<accession>A0A367JM74</accession>
<feature type="transmembrane region" description="Helical" evidence="1">
    <location>
        <begin position="6"/>
        <end position="23"/>
    </location>
</feature>
<evidence type="ECO:0000313" key="2">
    <source>
        <dbReference type="EMBL" id="RCH91044.1"/>
    </source>
</evidence>
<keyword evidence="1" id="KW-0812">Transmembrane</keyword>
<dbReference type="OrthoDB" id="2098303at2759"/>
<dbReference type="AlphaFoldDB" id="A0A367JM74"/>
<keyword evidence="1" id="KW-0472">Membrane</keyword>
<evidence type="ECO:0000313" key="3">
    <source>
        <dbReference type="Proteomes" id="UP000252139"/>
    </source>
</evidence>
<proteinExistence type="predicted"/>
<keyword evidence="1" id="KW-1133">Transmembrane helix</keyword>
<keyword evidence="3" id="KW-1185">Reference proteome</keyword>
<reference evidence="2 3" key="1">
    <citation type="journal article" date="2018" name="G3 (Bethesda)">
        <title>Phylogenetic and Phylogenomic Definition of Rhizopus Species.</title>
        <authorList>
            <person name="Gryganskyi A.P."/>
            <person name="Golan J."/>
            <person name="Dolatabadi S."/>
            <person name="Mondo S."/>
            <person name="Robb S."/>
            <person name="Idnurm A."/>
            <person name="Muszewska A."/>
            <person name="Steczkiewicz K."/>
            <person name="Masonjones S."/>
            <person name="Liao H.L."/>
            <person name="Gajdeczka M.T."/>
            <person name="Anike F."/>
            <person name="Vuek A."/>
            <person name="Anishchenko I.M."/>
            <person name="Voigt K."/>
            <person name="de Hoog G.S."/>
            <person name="Smith M.E."/>
            <person name="Heitman J."/>
            <person name="Vilgalys R."/>
            <person name="Stajich J.E."/>
        </authorList>
    </citation>
    <scope>NUCLEOTIDE SEQUENCE [LARGE SCALE GENOMIC DNA]</scope>
    <source>
        <strain evidence="2 3">CBS 357.93</strain>
    </source>
</reference>
<name>A0A367JM74_RHIAZ</name>
<gene>
    <name evidence="2" type="ORF">CU097_011164</name>
</gene>
<dbReference type="EMBL" id="PJQL01001029">
    <property type="protein sequence ID" value="RCH91044.1"/>
    <property type="molecule type" value="Genomic_DNA"/>
</dbReference>
<dbReference type="Proteomes" id="UP000252139">
    <property type="component" value="Unassembled WGS sequence"/>
</dbReference>
<protein>
    <submittedName>
        <fullName evidence="2">Uncharacterized protein</fullName>
    </submittedName>
</protein>